<dbReference type="PANTHER" id="PTHR42895:SF2">
    <property type="entry name" value="IRON-SULFUR CLUSTER PROTEIN"/>
    <property type="match status" value="1"/>
</dbReference>
<dbReference type="InterPro" id="IPR001041">
    <property type="entry name" value="2Fe-2S_ferredoxin-type"/>
</dbReference>
<dbReference type="Gene3D" id="3.10.20.30">
    <property type="match status" value="1"/>
</dbReference>
<evidence type="ECO:0000313" key="4">
    <source>
        <dbReference type="Proteomes" id="UP001164909"/>
    </source>
</evidence>
<evidence type="ECO:0000259" key="2">
    <source>
        <dbReference type="PROSITE" id="PS51085"/>
    </source>
</evidence>
<organism evidence="3 4">
    <name type="scientific">Caldicellulosiruptor morganii</name>
    <dbReference type="NCBI Taxonomy" id="1387555"/>
    <lineage>
        <taxon>Bacteria</taxon>
        <taxon>Bacillati</taxon>
        <taxon>Bacillota</taxon>
        <taxon>Bacillota incertae sedis</taxon>
        <taxon>Caldicellulosiruptorales</taxon>
        <taxon>Caldicellulosiruptoraceae</taxon>
        <taxon>Caldicellulosiruptor</taxon>
    </lineage>
</organism>
<evidence type="ECO:0000256" key="1">
    <source>
        <dbReference type="SAM" id="Coils"/>
    </source>
</evidence>
<protein>
    <submittedName>
        <fullName evidence="3">ASKHA domain-containing protein</fullName>
    </submittedName>
</protein>
<feature type="domain" description="2Fe-2S ferredoxin-type" evidence="2">
    <location>
        <begin position="2"/>
        <end position="101"/>
    </location>
</feature>
<feature type="coiled-coil region" evidence="1">
    <location>
        <begin position="549"/>
        <end position="576"/>
    </location>
</feature>
<dbReference type="InterPro" id="IPR036010">
    <property type="entry name" value="2Fe-2S_ferredoxin-like_sf"/>
</dbReference>
<dbReference type="EMBL" id="CP113865">
    <property type="protein sequence ID" value="WAM34072.1"/>
    <property type="molecule type" value="Genomic_DNA"/>
</dbReference>
<dbReference type="InterPro" id="IPR043129">
    <property type="entry name" value="ATPase_NBD"/>
</dbReference>
<keyword evidence="4" id="KW-1185">Reference proteome</keyword>
<dbReference type="InterPro" id="IPR052911">
    <property type="entry name" value="Corrinoid_activation_enz"/>
</dbReference>
<accession>A0ABY7BP15</accession>
<gene>
    <name evidence="3" type="ORF">OTK00_000228</name>
</gene>
<proteinExistence type="predicted"/>
<dbReference type="Proteomes" id="UP001164909">
    <property type="component" value="Chromosome"/>
</dbReference>
<dbReference type="PROSITE" id="PS51085">
    <property type="entry name" value="2FE2S_FER_2"/>
    <property type="match status" value="1"/>
</dbReference>
<dbReference type="SUPFAM" id="SSF54292">
    <property type="entry name" value="2Fe-2S ferredoxin-like"/>
    <property type="match status" value="1"/>
</dbReference>
<name>A0ABY7BP15_9FIRM</name>
<dbReference type="Pfam" id="PF00111">
    <property type="entry name" value="Fer2"/>
    <property type="match status" value="1"/>
</dbReference>
<dbReference type="InterPro" id="IPR012675">
    <property type="entry name" value="Beta-grasp_dom_sf"/>
</dbReference>
<keyword evidence="1" id="KW-0175">Coiled coil</keyword>
<dbReference type="InterPro" id="IPR042259">
    <property type="entry name" value="Raco-like_middle_sf"/>
</dbReference>
<dbReference type="InterPro" id="IPR027980">
    <property type="entry name" value="RACo_C"/>
</dbReference>
<dbReference type="InterPro" id="IPR041414">
    <property type="entry name" value="Raco-like_middle"/>
</dbReference>
<reference evidence="3" key="1">
    <citation type="submission" date="2022-12" db="EMBL/GenBank/DDBJ databases">
        <authorList>
            <person name="Bing R.G."/>
            <person name="Willard D.J."/>
            <person name="Manesh M.J.H."/>
            <person name="Laemthong T."/>
            <person name="Crosby J.R."/>
            <person name="Kelly R.M."/>
        </authorList>
    </citation>
    <scope>NUCLEOTIDE SEQUENCE</scope>
    <source>
        <strain evidence="3">DSM 8990</strain>
    </source>
</reference>
<dbReference type="Gene3D" id="3.30.420.480">
    <property type="entry name" value="Domain of unknown function (DUF4445)"/>
    <property type="match status" value="1"/>
</dbReference>
<evidence type="ECO:0000313" key="3">
    <source>
        <dbReference type="EMBL" id="WAM34072.1"/>
    </source>
</evidence>
<dbReference type="PANTHER" id="PTHR42895">
    <property type="entry name" value="IRON-SULFUR CLUSTER-BINDING PROTEIN-RELATED"/>
    <property type="match status" value="1"/>
</dbReference>
<dbReference type="Gene3D" id="3.10.20.880">
    <property type="match status" value="1"/>
</dbReference>
<dbReference type="Pfam" id="PF17651">
    <property type="entry name" value="Raco_middle"/>
    <property type="match status" value="1"/>
</dbReference>
<sequence>MPRVTVHQEDNVLEIDAKEGSLLLDVLLENSVYIEAPCGKKGICGKCRVRVEQDKKPYLKNITREEEKLLMRSDIESGIRLSCRVQVFEDLDVFLSYSQQSSRILSNLYINKFKVDSDIIIKKVVLEKPALDDQRSYFARLKSSIGIEDLKISHDVLKKLANLRDEEFFAVIYNNEVMDITKSENLFGLAIDIGTTTVVCYLVDLKSGIVLDFYSFVNPQKKFGADVISRIEFASQEDGLFALQRKIIKGINQAIEALTGRLSISKDEIYKVVAVGNTTMLHLLLGVEPVSLAVSPFVPVFAEKMEEKAKLLGFNTNKNAILKLPDCISAYVGADIVAGILTTNMHRSSRVSLLLDLGTNGEMVLGSKDFMVASSAAAGPAFEGVNITCGMNASTGAIDSIRIEDGKIEFTTIGGAPPKGICGSGIIMAVAFMLEEGIIDETGRFCEDARLKYKDNFGQINGQMAFFITDSVYITQKDIREIQLAKAAIRAGIETMLQKANVCQEDIEMVYLSGGFGNYISPWAAVRIGMIPGKLKDRIKPAGNTAGNGAILLLLSKKLERELEKLKEKVKYIELSSSPEFNQLFVENMVFEQD</sequence>
<dbReference type="CDD" id="cd00207">
    <property type="entry name" value="fer2"/>
    <property type="match status" value="1"/>
</dbReference>
<dbReference type="SUPFAM" id="SSF53067">
    <property type="entry name" value="Actin-like ATPase domain"/>
    <property type="match status" value="1"/>
</dbReference>
<dbReference type="Pfam" id="PF14574">
    <property type="entry name" value="RACo_C_ter"/>
    <property type="match status" value="1"/>
</dbReference>
<dbReference type="RefSeq" id="WP_045168432.1">
    <property type="nucleotide sequence ID" value="NZ_CP113865.1"/>
</dbReference>